<evidence type="ECO:0000256" key="4">
    <source>
        <dbReference type="ARBA" id="ARBA00023027"/>
    </source>
</evidence>
<dbReference type="EMBL" id="CAJFCJ010000006">
    <property type="protein sequence ID" value="CAD5116557.1"/>
    <property type="molecule type" value="Genomic_DNA"/>
</dbReference>
<dbReference type="PANTHER" id="PTHR10912">
    <property type="entry name" value="ADP-RIBOSYL CYCLASE"/>
    <property type="match status" value="1"/>
</dbReference>
<dbReference type="SUPFAM" id="SSF52309">
    <property type="entry name" value="N-(deoxy)ribosyltransferase-like"/>
    <property type="match status" value="1"/>
</dbReference>
<reference evidence="6 7" key="1">
    <citation type="submission" date="2020-08" db="EMBL/GenBank/DDBJ databases">
        <authorList>
            <person name="Hejnol A."/>
        </authorList>
    </citation>
    <scope>NUCLEOTIDE SEQUENCE [LARGE SCALE GENOMIC DNA]</scope>
</reference>
<dbReference type="GO" id="GO:0016849">
    <property type="term" value="F:phosphorus-oxygen lyase activity"/>
    <property type="evidence" value="ECO:0007669"/>
    <property type="project" value="TreeGrafter"/>
</dbReference>
<dbReference type="GO" id="GO:0005886">
    <property type="term" value="C:plasma membrane"/>
    <property type="evidence" value="ECO:0007669"/>
    <property type="project" value="TreeGrafter"/>
</dbReference>
<dbReference type="Proteomes" id="UP000549394">
    <property type="component" value="Unassembled WGS sequence"/>
</dbReference>
<evidence type="ECO:0000313" key="7">
    <source>
        <dbReference type="Proteomes" id="UP000549394"/>
    </source>
</evidence>
<dbReference type="GO" id="GO:0061809">
    <property type="term" value="F:NAD+ nucleosidase activity, cyclic ADP-ribose generating"/>
    <property type="evidence" value="ECO:0007669"/>
    <property type="project" value="InterPro"/>
</dbReference>
<accession>A0A7I8VK14</accession>
<evidence type="ECO:0000313" key="6">
    <source>
        <dbReference type="EMBL" id="CAD5116557.1"/>
    </source>
</evidence>
<evidence type="ECO:0000256" key="1">
    <source>
        <dbReference type="ARBA" id="ARBA00005406"/>
    </source>
</evidence>
<keyword evidence="3" id="KW-0378">Hydrolase</keyword>
<evidence type="ECO:0000256" key="3">
    <source>
        <dbReference type="ARBA" id="ARBA00022801"/>
    </source>
</evidence>
<dbReference type="OrthoDB" id="10028716at2759"/>
<dbReference type="GO" id="GO:0016740">
    <property type="term" value="F:transferase activity"/>
    <property type="evidence" value="ECO:0007669"/>
    <property type="project" value="UniProtKB-KW"/>
</dbReference>
<organism evidence="6 7">
    <name type="scientific">Dimorphilus gyrociliatus</name>
    <dbReference type="NCBI Taxonomy" id="2664684"/>
    <lineage>
        <taxon>Eukaryota</taxon>
        <taxon>Metazoa</taxon>
        <taxon>Spiralia</taxon>
        <taxon>Lophotrochozoa</taxon>
        <taxon>Annelida</taxon>
        <taxon>Polychaeta</taxon>
        <taxon>Polychaeta incertae sedis</taxon>
        <taxon>Dinophilidae</taxon>
        <taxon>Dimorphilus</taxon>
    </lineage>
</organism>
<name>A0A7I8VK14_9ANNE</name>
<evidence type="ECO:0000256" key="2">
    <source>
        <dbReference type="ARBA" id="ARBA00022679"/>
    </source>
</evidence>
<comment type="similarity">
    <text evidence="1">Belongs to the ADP-ribosyl cyclase family.</text>
</comment>
<keyword evidence="7" id="KW-1185">Reference proteome</keyword>
<keyword evidence="2" id="KW-0808">Transferase</keyword>
<dbReference type="AlphaFoldDB" id="A0A7I8VK14"/>
<dbReference type="InterPro" id="IPR003193">
    <property type="entry name" value="ADP-ribosyl_cyclase"/>
</dbReference>
<sequence>MTCYFGVDLEGGYALDDLTWCSNPDKPAQFGRNCTSCTPYYHSAQGSYWDQISRRLASLAIGERAHVILNGRKDTVFNSGGVFGRVEIRELQKLNIKLKIMIFNAKSNTVCSNDESIKALKAIMKNKIDGCIDNQSEVEAMMKCQPGSSCNLYQPNSGDILKSTLLWLILFYVLKLNFN</sequence>
<dbReference type="Pfam" id="PF02267">
    <property type="entry name" value="Rib_hydrolayse"/>
    <property type="match status" value="1"/>
</dbReference>
<gene>
    <name evidence="6" type="ORF">DGYR_LOCUS5166</name>
</gene>
<protein>
    <submittedName>
        <fullName evidence="6">DgyrCDS5435</fullName>
    </submittedName>
</protein>
<dbReference type="Gene3D" id="3.40.50.720">
    <property type="entry name" value="NAD(P)-binding Rossmann-like Domain"/>
    <property type="match status" value="1"/>
</dbReference>
<comment type="caution">
    <text evidence="6">The sequence shown here is derived from an EMBL/GenBank/DDBJ whole genome shotgun (WGS) entry which is preliminary data.</text>
</comment>
<dbReference type="PANTHER" id="PTHR10912:SF7">
    <property type="entry name" value="ADP-RIBOSYL CYCLASE_CYCLIC ADP-RIBOSE HYDROLASE"/>
    <property type="match status" value="1"/>
</dbReference>
<keyword evidence="5" id="KW-1015">Disulfide bond</keyword>
<proteinExistence type="inferred from homology"/>
<evidence type="ECO:0000256" key="5">
    <source>
        <dbReference type="ARBA" id="ARBA00023157"/>
    </source>
</evidence>
<keyword evidence="4" id="KW-0520">NAD</keyword>